<dbReference type="Gene3D" id="1.10.150.130">
    <property type="match status" value="1"/>
</dbReference>
<sequence>MTKRQQLPPQIKKIEVKDRSTGKTVVRYQVTVDAGRDPETGKRKQTRTRFTAEKDARDYLSTTQAAVAVGTYVTRSKRTVRQVVDEWLASKHNLKPSTLLGHRSKLSAVTDELGGIEIQKLSKAHLDDLVRRLRAGEVEGRSAWSPRSVNYMLSIFTSALQSELRQGNVVRNVAALVERMDESGRAEMKTLTQEQMFRILDHECQDRHLWTLALYGLRRGEIAGLKWSSVDLSGGTVTIEENRVVVERQVLTGAPKSKKSKRTLPMPTEVVAVLKAVRKRQIEDRLVAGSQYQGGEYVASSQLGEPLHPDAITSRWEKLLKDLGIPAVRLHDARHSCATLMHLRGVPIAVIAAWLGHASAAFTMATYAHSQDDALKAAASSFGRVVTTRDTETGAT</sequence>
<protein>
    <submittedName>
        <fullName evidence="6">Phage integrase</fullName>
    </submittedName>
</protein>
<dbReference type="InterPro" id="IPR028259">
    <property type="entry name" value="AP2-like_int_N"/>
</dbReference>
<dbReference type="AlphaFoldDB" id="A0A1Y5P4T7"/>
<keyword evidence="1 3" id="KW-0238">DNA-binding</keyword>
<dbReference type="CDD" id="cd01189">
    <property type="entry name" value="INT_ICEBs1_C_like"/>
    <property type="match status" value="1"/>
</dbReference>
<dbReference type="InterPro" id="IPR010998">
    <property type="entry name" value="Integrase_recombinase_N"/>
</dbReference>
<dbReference type="InterPro" id="IPR050090">
    <property type="entry name" value="Tyrosine_recombinase_XerCD"/>
</dbReference>
<dbReference type="PROSITE" id="PS51900">
    <property type="entry name" value="CB"/>
    <property type="match status" value="1"/>
</dbReference>
<evidence type="ECO:0000259" key="4">
    <source>
        <dbReference type="PROSITE" id="PS51898"/>
    </source>
</evidence>
<feature type="domain" description="Core-binding (CB)" evidence="5">
    <location>
        <begin position="78"/>
        <end position="164"/>
    </location>
</feature>
<dbReference type="InterPro" id="IPR011010">
    <property type="entry name" value="DNA_brk_join_enz"/>
</dbReference>
<dbReference type="Pfam" id="PF14657">
    <property type="entry name" value="Arm-DNA-bind_4"/>
    <property type="match status" value="1"/>
</dbReference>
<dbReference type="InterPro" id="IPR044068">
    <property type="entry name" value="CB"/>
</dbReference>
<dbReference type="GO" id="GO:0006310">
    <property type="term" value="P:DNA recombination"/>
    <property type="evidence" value="ECO:0007669"/>
    <property type="project" value="UniProtKB-KW"/>
</dbReference>
<dbReference type="PANTHER" id="PTHR30349:SF91">
    <property type="entry name" value="INTA PROTEIN"/>
    <property type="match status" value="1"/>
</dbReference>
<evidence type="ECO:0000256" key="3">
    <source>
        <dbReference type="PROSITE-ProRule" id="PRU01248"/>
    </source>
</evidence>
<dbReference type="Gene3D" id="1.10.443.10">
    <property type="entry name" value="Intergrase catalytic core"/>
    <property type="match status" value="1"/>
</dbReference>
<dbReference type="PROSITE" id="PS51898">
    <property type="entry name" value="TYR_RECOMBINASE"/>
    <property type="match status" value="1"/>
</dbReference>
<dbReference type="EMBL" id="FLQS01000010">
    <property type="protein sequence ID" value="SBS73714.1"/>
    <property type="molecule type" value="Genomic_DNA"/>
</dbReference>
<keyword evidence="2" id="KW-0233">DNA recombination</keyword>
<name>A0A1Y5P4T7_9MYCO</name>
<evidence type="ECO:0000256" key="2">
    <source>
        <dbReference type="ARBA" id="ARBA00023172"/>
    </source>
</evidence>
<proteinExistence type="predicted"/>
<dbReference type="InterPro" id="IPR002104">
    <property type="entry name" value="Integrase_catalytic"/>
</dbReference>
<dbReference type="GO" id="GO:0015074">
    <property type="term" value="P:DNA integration"/>
    <property type="evidence" value="ECO:0007669"/>
    <property type="project" value="InterPro"/>
</dbReference>
<evidence type="ECO:0000259" key="5">
    <source>
        <dbReference type="PROSITE" id="PS51900"/>
    </source>
</evidence>
<dbReference type="GO" id="GO:0003677">
    <property type="term" value="F:DNA binding"/>
    <property type="evidence" value="ECO:0007669"/>
    <property type="project" value="UniProtKB-UniRule"/>
</dbReference>
<dbReference type="PANTHER" id="PTHR30349">
    <property type="entry name" value="PHAGE INTEGRASE-RELATED"/>
    <property type="match status" value="1"/>
</dbReference>
<organism evidence="6">
    <name type="scientific">uncultured Mycobacterium sp</name>
    <dbReference type="NCBI Taxonomy" id="171292"/>
    <lineage>
        <taxon>Bacteria</taxon>
        <taxon>Bacillati</taxon>
        <taxon>Actinomycetota</taxon>
        <taxon>Actinomycetes</taxon>
        <taxon>Mycobacteriales</taxon>
        <taxon>Mycobacteriaceae</taxon>
        <taxon>Mycobacterium</taxon>
        <taxon>environmental samples</taxon>
    </lineage>
</organism>
<feature type="domain" description="Tyr recombinase" evidence="4">
    <location>
        <begin position="186"/>
        <end position="380"/>
    </location>
</feature>
<evidence type="ECO:0000313" key="6">
    <source>
        <dbReference type="EMBL" id="SBS73714.1"/>
    </source>
</evidence>
<gene>
    <name evidence="6" type="ORF">MHPYR_180008</name>
</gene>
<reference evidence="6" key="1">
    <citation type="submission" date="2016-03" db="EMBL/GenBank/DDBJ databases">
        <authorList>
            <person name="Ploux O."/>
        </authorList>
    </citation>
    <scope>NUCLEOTIDE SEQUENCE</scope>
    <source>
        <strain evidence="6">UC10</strain>
    </source>
</reference>
<dbReference type="InterPro" id="IPR013762">
    <property type="entry name" value="Integrase-like_cat_sf"/>
</dbReference>
<dbReference type="SUPFAM" id="SSF56349">
    <property type="entry name" value="DNA breaking-rejoining enzymes"/>
    <property type="match status" value="1"/>
</dbReference>
<dbReference type="Pfam" id="PF00589">
    <property type="entry name" value="Phage_integrase"/>
    <property type="match status" value="1"/>
</dbReference>
<accession>A0A1Y5P4T7</accession>
<evidence type="ECO:0000256" key="1">
    <source>
        <dbReference type="ARBA" id="ARBA00023125"/>
    </source>
</evidence>